<organism evidence="1 2">
    <name type="scientific">Adineta steineri</name>
    <dbReference type="NCBI Taxonomy" id="433720"/>
    <lineage>
        <taxon>Eukaryota</taxon>
        <taxon>Metazoa</taxon>
        <taxon>Spiralia</taxon>
        <taxon>Gnathifera</taxon>
        <taxon>Rotifera</taxon>
        <taxon>Eurotatoria</taxon>
        <taxon>Bdelloidea</taxon>
        <taxon>Adinetida</taxon>
        <taxon>Adinetidae</taxon>
        <taxon>Adineta</taxon>
    </lineage>
</organism>
<reference evidence="1" key="1">
    <citation type="submission" date="2021-02" db="EMBL/GenBank/DDBJ databases">
        <authorList>
            <person name="Nowell W R."/>
        </authorList>
    </citation>
    <scope>NUCLEOTIDE SEQUENCE</scope>
</reference>
<dbReference type="Proteomes" id="UP000663891">
    <property type="component" value="Unassembled WGS sequence"/>
</dbReference>
<evidence type="ECO:0000313" key="1">
    <source>
        <dbReference type="EMBL" id="CAF1524699.1"/>
    </source>
</evidence>
<feature type="non-terminal residue" evidence="1">
    <location>
        <position position="1"/>
    </location>
</feature>
<dbReference type="EMBL" id="CAJNON010003546">
    <property type="protein sequence ID" value="CAF1524699.1"/>
    <property type="molecule type" value="Genomic_DNA"/>
</dbReference>
<evidence type="ECO:0000313" key="2">
    <source>
        <dbReference type="Proteomes" id="UP000663891"/>
    </source>
</evidence>
<dbReference type="AlphaFoldDB" id="A0A815UWZ0"/>
<sequence length="40" mass="4299">SAVSHLRWTGRSGGIGFNKASATGIRNCNNDRISFFANQS</sequence>
<comment type="caution">
    <text evidence="1">The sequence shown here is derived from an EMBL/GenBank/DDBJ whole genome shotgun (WGS) entry which is preliminary data.</text>
</comment>
<proteinExistence type="predicted"/>
<name>A0A815UWZ0_9BILA</name>
<gene>
    <name evidence="1" type="ORF">VCS650_LOCUS43434</name>
</gene>
<accession>A0A815UWZ0</accession>
<protein>
    <submittedName>
        <fullName evidence="1">Uncharacterized protein</fullName>
    </submittedName>
</protein>